<dbReference type="RefSeq" id="WP_084018832.1">
    <property type="nucleotide sequence ID" value="NZ_FWXS01000011.1"/>
</dbReference>
<accession>A0A1W2CTZ2</accession>
<dbReference type="NCBIfam" id="TIGR04183">
    <property type="entry name" value="Por_Secre_tail"/>
    <property type="match status" value="1"/>
</dbReference>
<feature type="signal peptide" evidence="2">
    <location>
        <begin position="1"/>
        <end position="20"/>
    </location>
</feature>
<dbReference type="AlphaFoldDB" id="A0A1W2CTZ2"/>
<name>A0A1W2CTZ2_9FLAO</name>
<sequence length="279" mass="29023">MKKFSILLMGLAFSAGFAQTTITQNTDTTTILTPHAVTCGVQGSYTGYNVISRAFKLDTFGITTDFTVTNVGFGFENITGDLPFALILSTSGGAYPAGALTELMYEPVNISAADSGTILDVELSEAVVVPAGSELVMAFEGDGELDLVSWYPASNDAGQSGPSYLTAPACGLNTPGTYASIGFADVHVIMTVTGTTDMGVVELNSKALSVYPNPATDVINVSLKNGEAQSIEITNLAGQNVYSAKAANSVNVSFLPAGVYVVKVKDINGTTHMSKIVKK</sequence>
<keyword evidence="5" id="KW-1185">Reference proteome</keyword>
<feature type="domain" description="Secretion system C-terminal sorting" evidence="3">
    <location>
        <begin position="210"/>
        <end position="277"/>
    </location>
</feature>
<evidence type="ECO:0000259" key="3">
    <source>
        <dbReference type="Pfam" id="PF18962"/>
    </source>
</evidence>
<reference evidence="4 5" key="1">
    <citation type="submission" date="2017-04" db="EMBL/GenBank/DDBJ databases">
        <authorList>
            <person name="Afonso C.L."/>
            <person name="Miller P.J."/>
            <person name="Scott M.A."/>
            <person name="Spackman E."/>
            <person name="Goraichik I."/>
            <person name="Dimitrov K.M."/>
            <person name="Suarez D.L."/>
            <person name="Swayne D.E."/>
        </authorList>
    </citation>
    <scope>NUCLEOTIDE SEQUENCE [LARGE SCALE GENOMIC DNA]</scope>
    <source>
        <strain evidence="4 5">CGMCC 1.12708</strain>
    </source>
</reference>
<feature type="chain" id="PRO_5012099701" evidence="2">
    <location>
        <begin position="21"/>
        <end position="279"/>
    </location>
</feature>
<dbReference type="STRING" id="1434700.SAMN06296427_11174"/>
<dbReference type="Pfam" id="PF18962">
    <property type="entry name" value="Por_Secre_tail"/>
    <property type="match status" value="1"/>
</dbReference>
<organism evidence="4 5">
    <name type="scientific">Moheibacter sediminis</name>
    <dbReference type="NCBI Taxonomy" id="1434700"/>
    <lineage>
        <taxon>Bacteria</taxon>
        <taxon>Pseudomonadati</taxon>
        <taxon>Bacteroidota</taxon>
        <taxon>Flavobacteriia</taxon>
        <taxon>Flavobacteriales</taxon>
        <taxon>Weeksellaceae</taxon>
        <taxon>Moheibacter</taxon>
    </lineage>
</organism>
<dbReference type="Proteomes" id="UP000192393">
    <property type="component" value="Unassembled WGS sequence"/>
</dbReference>
<evidence type="ECO:0000313" key="4">
    <source>
        <dbReference type="EMBL" id="SMC88693.1"/>
    </source>
</evidence>
<evidence type="ECO:0000256" key="2">
    <source>
        <dbReference type="SAM" id="SignalP"/>
    </source>
</evidence>
<dbReference type="EMBL" id="FWXS01000011">
    <property type="protein sequence ID" value="SMC88693.1"/>
    <property type="molecule type" value="Genomic_DNA"/>
</dbReference>
<dbReference type="OrthoDB" id="9805017at2"/>
<gene>
    <name evidence="4" type="ORF">SAMN06296427_11174</name>
</gene>
<protein>
    <submittedName>
        <fullName evidence="4">Por secretion system C-terminal sorting domain-containing protein</fullName>
    </submittedName>
</protein>
<evidence type="ECO:0000256" key="1">
    <source>
        <dbReference type="ARBA" id="ARBA00022729"/>
    </source>
</evidence>
<dbReference type="InterPro" id="IPR026444">
    <property type="entry name" value="Secre_tail"/>
</dbReference>
<proteinExistence type="predicted"/>
<evidence type="ECO:0000313" key="5">
    <source>
        <dbReference type="Proteomes" id="UP000192393"/>
    </source>
</evidence>
<keyword evidence="1 2" id="KW-0732">Signal</keyword>